<protein>
    <submittedName>
        <fullName evidence="1">Uncharacterized protein</fullName>
    </submittedName>
</protein>
<proteinExistence type="predicted"/>
<organism evidence="1 2">
    <name type="scientific">Protopolystoma xenopodis</name>
    <dbReference type="NCBI Taxonomy" id="117903"/>
    <lineage>
        <taxon>Eukaryota</taxon>
        <taxon>Metazoa</taxon>
        <taxon>Spiralia</taxon>
        <taxon>Lophotrochozoa</taxon>
        <taxon>Platyhelminthes</taxon>
        <taxon>Monogenea</taxon>
        <taxon>Polyopisthocotylea</taxon>
        <taxon>Polystomatidea</taxon>
        <taxon>Polystomatidae</taxon>
        <taxon>Protopolystoma</taxon>
    </lineage>
</organism>
<accession>A0A448WF71</accession>
<dbReference type="AlphaFoldDB" id="A0A448WF71"/>
<name>A0A448WF71_9PLAT</name>
<keyword evidence="2" id="KW-1185">Reference proteome</keyword>
<gene>
    <name evidence="1" type="ORF">PXEA_LOCUS3656</name>
</gene>
<dbReference type="OrthoDB" id="5813223at2759"/>
<dbReference type="EMBL" id="CAAALY010008359">
    <property type="protein sequence ID" value="VEL10216.1"/>
    <property type="molecule type" value="Genomic_DNA"/>
</dbReference>
<sequence>MANYAHRRGLTVTENFIGCMEEFYFNGVAVIRDTLRTLTGLIPAELTTKIDWLEALGFPHKNPVLWWGPPTTQDDLAMEGFSIGGSGVLNTNCPAPVSDPSVLTFPGVQQYLVYLKVERASSNKLQFGFDFKTLNRGGTIFYQKLDQKDRHFLYVSLR</sequence>
<comment type="caution">
    <text evidence="1">The sequence shown here is derived from an EMBL/GenBank/DDBJ whole genome shotgun (WGS) entry which is preliminary data.</text>
</comment>
<dbReference type="Proteomes" id="UP000784294">
    <property type="component" value="Unassembled WGS sequence"/>
</dbReference>
<evidence type="ECO:0000313" key="2">
    <source>
        <dbReference type="Proteomes" id="UP000784294"/>
    </source>
</evidence>
<evidence type="ECO:0000313" key="1">
    <source>
        <dbReference type="EMBL" id="VEL10216.1"/>
    </source>
</evidence>
<reference evidence="1" key="1">
    <citation type="submission" date="2018-11" db="EMBL/GenBank/DDBJ databases">
        <authorList>
            <consortium name="Pathogen Informatics"/>
        </authorList>
    </citation>
    <scope>NUCLEOTIDE SEQUENCE</scope>
</reference>